<dbReference type="InterPro" id="IPR000719">
    <property type="entry name" value="Prot_kinase_dom"/>
</dbReference>
<keyword evidence="2" id="KW-0808">Transferase</keyword>
<evidence type="ECO:0000256" key="2">
    <source>
        <dbReference type="ARBA" id="ARBA00022679"/>
    </source>
</evidence>
<dbReference type="Proteomes" id="UP000008311">
    <property type="component" value="Unassembled WGS sequence"/>
</dbReference>
<dbReference type="GO" id="GO:0004672">
    <property type="term" value="F:protein kinase activity"/>
    <property type="evidence" value="ECO:0007669"/>
    <property type="project" value="InterPro"/>
</dbReference>
<protein>
    <submittedName>
        <fullName evidence="8">Serine/threonine-protein kinase PBS1, putative</fullName>
    </submittedName>
</protein>
<evidence type="ECO:0000256" key="1">
    <source>
        <dbReference type="ARBA" id="ARBA00022553"/>
    </source>
</evidence>
<dbReference type="FunFam" id="1.10.510.10:FF:000195">
    <property type="entry name" value="pto-interacting protein 1"/>
    <property type="match status" value="1"/>
</dbReference>
<dbReference type="InParanoid" id="B9RN62"/>
<dbReference type="Gene3D" id="1.10.510.10">
    <property type="entry name" value="Transferase(Phosphotransferase) domain 1"/>
    <property type="match status" value="1"/>
</dbReference>
<evidence type="ECO:0000256" key="4">
    <source>
        <dbReference type="ARBA" id="ARBA00022777"/>
    </source>
</evidence>
<keyword evidence="3" id="KW-0547">Nucleotide-binding</keyword>
<dbReference type="OrthoDB" id="4062651at2759"/>
<dbReference type="PANTHER" id="PTHR47983">
    <property type="entry name" value="PTO-INTERACTING PROTEIN 1-LIKE"/>
    <property type="match status" value="1"/>
</dbReference>
<evidence type="ECO:0000256" key="3">
    <source>
        <dbReference type="ARBA" id="ARBA00022741"/>
    </source>
</evidence>
<dbReference type="EMBL" id="EQ973790">
    <property type="protein sequence ID" value="EEF47185.1"/>
    <property type="molecule type" value="Genomic_DNA"/>
</dbReference>
<evidence type="ECO:0000259" key="7">
    <source>
        <dbReference type="PROSITE" id="PS50011"/>
    </source>
</evidence>
<dbReference type="AlphaFoldDB" id="B9RN62"/>
<keyword evidence="4 8" id="KW-0418">Kinase</keyword>
<organism evidence="8 9">
    <name type="scientific">Ricinus communis</name>
    <name type="common">Castor bean</name>
    <dbReference type="NCBI Taxonomy" id="3988"/>
    <lineage>
        <taxon>Eukaryota</taxon>
        <taxon>Viridiplantae</taxon>
        <taxon>Streptophyta</taxon>
        <taxon>Embryophyta</taxon>
        <taxon>Tracheophyta</taxon>
        <taxon>Spermatophyta</taxon>
        <taxon>Magnoliopsida</taxon>
        <taxon>eudicotyledons</taxon>
        <taxon>Gunneridae</taxon>
        <taxon>Pentapetalae</taxon>
        <taxon>rosids</taxon>
        <taxon>fabids</taxon>
        <taxon>Malpighiales</taxon>
        <taxon>Euphorbiaceae</taxon>
        <taxon>Acalyphoideae</taxon>
        <taxon>Acalypheae</taxon>
        <taxon>Ricinus</taxon>
    </lineage>
</organism>
<sequence length="352" mass="38796">MSFGYCEEDDMHKAADIGGPYPVKSSEDDASETADTGGQAIEIQPIEVPSISVDELKEVTDNFGTKSLIGKGSYGREYYGILKSGQAAVIKKLDTSEQPEDKFLAQVSLISQLKHENLVQLLGYCVDENARILAYELASNGSLHDILHGRKGVKGAQSDPGLSWQQRVKIAVGAAKGLEYLHEKADPRIIHHDIKSSNILIFDDDVAKISDLDLLNQALDMEERLQAIDEGTFDYEYAMTSQSNAKGDVYGFGVVLLELLTGQEPVDHTLTQEQQNLVTWATEESSEDKFRQYVDTRLQGDYPLRAVTKMAAVAGLCVQDEADFRPNMRIVVKALEHLLNFKPEAAGETPSI</sequence>
<evidence type="ECO:0000313" key="9">
    <source>
        <dbReference type="Proteomes" id="UP000008311"/>
    </source>
</evidence>
<accession>B9RN62</accession>
<dbReference type="SUPFAM" id="SSF56112">
    <property type="entry name" value="Protein kinase-like (PK-like)"/>
    <property type="match status" value="1"/>
</dbReference>
<dbReference type="KEGG" id="rcu:8265894"/>
<dbReference type="Gene3D" id="3.30.200.20">
    <property type="entry name" value="Phosphorylase Kinase, domain 1"/>
    <property type="match status" value="1"/>
</dbReference>
<dbReference type="SMART" id="SM00220">
    <property type="entry name" value="S_TKc"/>
    <property type="match status" value="1"/>
</dbReference>
<evidence type="ECO:0000256" key="6">
    <source>
        <dbReference type="SAM" id="MobiDB-lite"/>
    </source>
</evidence>
<dbReference type="GO" id="GO:0005524">
    <property type="term" value="F:ATP binding"/>
    <property type="evidence" value="ECO:0007669"/>
    <property type="project" value="UniProtKB-KW"/>
</dbReference>
<evidence type="ECO:0000256" key="5">
    <source>
        <dbReference type="ARBA" id="ARBA00022840"/>
    </source>
</evidence>
<dbReference type="PROSITE" id="PS50011">
    <property type="entry name" value="PROTEIN_KINASE_DOM"/>
    <property type="match status" value="1"/>
</dbReference>
<dbReference type="PANTHER" id="PTHR47983:SF3">
    <property type="entry name" value="OS05G0135800 PROTEIN"/>
    <property type="match status" value="1"/>
</dbReference>
<name>B9RN62_RICCO</name>
<proteinExistence type="predicted"/>
<keyword evidence="9" id="KW-1185">Reference proteome</keyword>
<dbReference type="InterPro" id="IPR011009">
    <property type="entry name" value="Kinase-like_dom_sf"/>
</dbReference>
<dbReference type="InterPro" id="IPR008271">
    <property type="entry name" value="Ser/Thr_kinase_AS"/>
</dbReference>
<feature type="domain" description="Protein kinase" evidence="7">
    <location>
        <begin position="63"/>
        <end position="339"/>
    </location>
</feature>
<reference evidence="9" key="1">
    <citation type="journal article" date="2010" name="Nat. Biotechnol.">
        <title>Draft genome sequence of the oilseed species Ricinus communis.</title>
        <authorList>
            <person name="Chan A.P."/>
            <person name="Crabtree J."/>
            <person name="Zhao Q."/>
            <person name="Lorenzi H."/>
            <person name="Orvis J."/>
            <person name="Puiu D."/>
            <person name="Melake-Berhan A."/>
            <person name="Jones K.M."/>
            <person name="Redman J."/>
            <person name="Chen G."/>
            <person name="Cahoon E.B."/>
            <person name="Gedil M."/>
            <person name="Stanke M."/>
            <person name="Haas B.J."/>
            <person name="Wortman J.R."/>
            <person name="Fraser-Liggett C.M."/>
            <person name="Ravel J."/>
            <person name="Rabinowicz P.D."/>
        </authorList>
    </citation>
    <scope>NUCLEOTIDE SEQUENCE [LARGE SCALE GENOMIC DNA]</scope>
    <source>
        <strain evidence="9">cv. Hale</strain>
    </source>
</reference>
<dbReference type="InterPro" id="IPR001245">
    <property type="entry name" value="Ser-Thr/Tyr_kinase_cat_dom"/>
</dbReference>
<evidence type="ECO:0000313" key="8">
    <source>
        <dbReference type="EMBL" id="EEF47185.1"/>
    </source>
</evidence>
<dbReference type="STRING" id="3988.B9RN62"/>
<gene>
    <name evidence="8" type="ORF">RCOM_1343930</name>
</gene>
<dbReference type="Pfam" id="PF07714">
    <property type="entry name" value="PK_Tyr_Ser-Thr"/>
    <property type="match status" value="1"/>
</dbReference>
<keyword evidence="1" id="KW-0597">Phosphoprotein</keyword>
<keyword evidence="5" id="KW-0067">ATP-binding</keyword>
<dbReference type="eggNOG" id="KOG1187">
    <property type="taxonomic scope" value="Eukaryota"/>
</dbReference>
<dbReference type="PROSITE" id="PS00108">
    <property type="entry name" value="PROTEIN_KINASE_ST"/>
    <property type="match status" value="1"/>
</dbReference>
<feature type="region of interest" description="Disordered" evidence="6">
    <location>
        <begin position="14"/>
        <end position="37"/>
    </location>
</feature>
<dbReference type="InterPro" id="IPR052101">
    <property type="entry name" value="Plant_StressResp_Kinase"/>
</dbReference>